<feature type="domain" description="Gnk2-homologous" evidence="16">
    <location>
        <begin position="140"/>
        <end position="249"/>
    </location>
</feature>
<name>A0A371IDX3_MUCPR</name>
<dbReference type="GO" id="GO:0004674">
    <property type="term" value="F:protein serine/threonine kinase activity"/>
    <property type="evidence" value="ECO:0007669"/>
    <property type="project" value="UniProtKB-KW"/>
</dbReference>
<dbReference type="FunFam" id="3.30.430.20:FF:000041">
    <property type="entry name" value="Putative cysteine-rich receptor-like protein kinase 9"/>
    <property type="match status" value="1"/>
</dbReference>
<dbReference type="GO" id="GO:0004713">
    <property type="term" value="F:protein tyrosine kinase activity"/>
    <property type="evidence" value="ECO:0007669"/>
    <property type="project" value="InterPro"/>
</dbReference>
<dbReference type="EMBL" id="QJKJ01000308">
    <property type="protein sequence ID" value="RDY13247.1"/>
    <property type="molecule type" value="Genomic_DNA"/>
</dbReference>
<feature type="binding site" evidence="13">
    <location>
        <position position="356"/>
    </location>
    <ligand>
        <name>ATP</name>
        <dbReference type="ChEBI" id="CHEBI:30616"/>
    </ligand>
</feature>
<dbReference type="AlphaFoldDB" id="A0A371IDX3"/>
<keyword evidence="11 14" id="KW-0472">Membrane</keyword>
<evidence type="ECO:0000256" key="6">
    <source>
        <dbReference type="ARBA" id="ARBA00022737"/>
    </source>
</evidence>
<keyword evidence="7 13" id="KW-0547">Nucleotide-binding</keyword>
<evidence type="ECO:0000256" key="12">
    <source>
        <dbReference type="ARBA" id="ARBA00023170"/>
    </source>
</evidence>
<sequence length="534" mass="58950">MIAKFKQSLVPLLLCTLVITVTETSASVFNNVSCTSNKTFTPNSTFNTNLNALLSSLSANVTNNVRFFNATSGEHLDTVYGLYMCRGDVPFALCRECVGFATQTIASSCPTSKEAVIWYNECLLRYSYRLFFSKMEEWPRYQIKIPLGDPVVLHSSGFYTALGSIFDELPNGAALALSESNLFAVKQENASASVTLYGFAQCTPDLSAGDCKRCVADAAAELTKSCCGGSIGASVLFPSCIVRYETYPFYQHSGSSAPTLIKGEGNIGTGVIATIIVLVIVLVMIFCFGYGFIRIRARKKRKAIGPEITVLQSLEFDLATIEVATNKFSEERRIGKGGYGEVYKGILPNKEEIAVKRLSTNSKQGVEEFKNEVLGYMSPEYAMHGQFSEKSDVFSFGVMVLEIISGKKNSCSFESCRVDDLLSYAWNKWRDESPFELLDPILLESYSPNEVEKCMQIGLLCVQENPDDRPAMGTIVSNLSNPSVEMPFPLEPAFFMHGRMRRHSAEHESSSGYSTNHSFTSSVNKMSTTIFFPR</sequence>
<evidence type="ECO:0000256" key="9">
    <source>
        <dbReference type="ARBA" id="ARBA00022840"/>
    </source>
</evidence>
<dbReference type="GO" id="GO:0042742">
    <property type="term" value="P:defense response to bacterium"/>
    <property type="evidence" value="ECO:0007669"/>
    <property type="project" value="TreeGrafter"/>
</dbReference>
<protein>
    <submittedName>
        <fullName evidence="17">Cysteine-rich receptor-like protein kinase 25</fullName>
    </submittedName>
</protein>
<dbReference type="GO" id="GO:0005524">
    <property type="term" value="F:ATP binding"/>
    <property type="evidence" value="ECO:0007669"/>
    <property type="project" value="UniProtKB-UniRule"/>
</dbReference>
<organism evidence="17 18">
    <name type="scientific">Mucuna pruriens</name>
    <name type="common">Velvet bean</name>
    <name type="synonym">Dolichos pruriens</name>
    <dbReference type="NCBI Taxonomy" id="157652"/>
    <lineage>
        <taxon>Eukaryota</taxon>
        <taxon>Viridiplantae</taxon>
        <taxon>Streptophyta</taxon>
        <taxon>Embryophyta</taxon>
        <taxon>Tracheophyta</taxon>
        <taxon>Spermatophyta</taxon>
        <taxon>Magnoliopsida</taxon>
        <taxon>eudicotyledons</taxon>
        <taxon>Gunneridae</taxon>
        <taxon>Pentapetalae</taxon>
        <taxon>rosids</taxon>
        <taxon>fabids</taxon>
        <taxon>Fabales</taxon>
        <taxon>Fabaceae</taxon>
        <taxon>Papilionoideae</taxon>
        <taxon>50 kb inversion clade</taxon>
        <taxon>NPAAA clade</taxon>
        <taxon>indigoferoid/millettioid clade</taxon>
        <taxon>Phaseoleae</taxon>
        <taxon>Mucuna</taxon>
    </lineage>
</organism>
<keyword evidence="4 14" id="KW-0812">Transmembrane</keyword>
<dbReference type="GO" id="GO:0005886">
    <property type="term" value="C:plasma membrane"/>
    <property type="evidence" value="ECO:0007669"/>
    <property type="project" value="TreeGrafter"/>
</dbReference>
<keyword evidence="8" id="KW-0418">Kinase</keyword>
<dbReference type="Pfam" id="PF01657">
    <property type="entry name" value="Stress-antifung"/>
    <property type="match status" value="2"/>
</dbReference>
<dbReference type="Gene3D" id="3.30.200.20">
    <property type="entry name" value="Phosphorylase Kinase, domain 1"/>
    <property type="match status" value="1"/>
</dbReference>
<feature type="domain" description="Gnk2-homologous" evidence="16">
    <location>
        <begin position="28"/>
        <end position="131"/>
    </location>
</feature>
<evidence type="ECO:0000256" key="7">
    <source>
        <dbReference type="ARBA" id="ARBA00022741"/>
    </source>
</evidence>
<evidence type="ECO:0000313" key="17">
    <source>
        <dbReference type="EMBL" id="RDY13247.1"/>
    </source>
</evidence>
<feature type="signal peptide" evidence="15">
    <location>
        <begin position="1"/>
        <end position="26"/>
    </location>
</feature>
<dbReference type="Gene3D" id="3.30.430.20">
    <property type="entry name" value="Gnk2 domain, C-X8-C-X2-C motif"/>
    <property type="match status" value="2"/>
</dbReference>
<dbReference type="SUPFAM" id="SSF56112">
    <property type="entry name" value="Protein kinase-like (PK-like)"/>
    <property type="match status" value="1"/>
</dbReference>
<evidence type="ECO:0000256" key="13">
    <source>
        <dbReference type="PROSITE-ProRule" id="PRU10141"/>
    </source>
</evidence>
<dbReference type="STRING" id="157652.A0A371IDX3"/>
<evidence type="ECO:0000256" key="15">
    <source>
        <dbReference type="SAM" id="SignalP"/>
    </source>
</evidence>
<comment type="caution">
    <text evidence="17">The sequence shown here is derived from an EMBL/GenBank/DDBJ whole genome shotgun (WGS) entry which is preliminary data.</text>
</comment>
<proteinExistence type="predicted"/>
<keyword evidence="10 14" id="KW-1133">Transmembrane helix</keyword>
<feature type="non-terminal residue" evidence="17">
    <location>
        <position position="1"/>
    </location>
</feature>
<comment type="subcellular location">
    <subcellularLocation>
        <location evidence="1">Membrane</location>
        <topology evidence="1">Single-pass membrane protein</topology>
    </subcellularLocation>
</comment>
<dbReference type="PROSITE" id="PS00107">
    <property type="entry name" value="PROTEIN_KINASE_ATP"/>
    <property type="match status" value="1"/>
</dbReference>
<evidence type="ECO:0000256" key="3">
    <source>
        <dbReference type="ARBA" id="ARBA00022679"/>
    </source>
</evidence>
<evidence type="ECO:0000256" key="1">
    <source>
        <dbReference type="ARBA" id="ARBA00004167"/>
    </source>
</evidence>
<dbReference type="InterPro" id="IPR020635">
    <property type="entry name" value="Tyr_kinase_cat_dom"/>
</dbReference>
<evidence type="ECO:0000256" key="5">
    <source>
        <dbReference type="ARBA" id="ARBA00022729"/>
    </source>
</evidence>
<dbReference type="Pfam" id="PF07714">
    <property type="entry name" value="PK_Tyr_Ser-Thr"/>
    <property type="match status" value="1"/>
</dbReference>
<gene>
    <name evidence="17" type="primary">CRK25</name>
    <name evidence="17" type="ORF">CR513_01865</name>
</gene>
<dbReference type="FunFam" id="3.30.430.20:FF:000003">
    <property type="entry name" value="Cysteine-rich RLK (RECEPTOR-like protein kinase) 10"/>
    <property type="match status" value="1"/>
</dbReference>
<dbReference type="InterPro" id="IPR038408">
    <property type="entry name" value="GNK2_sf"/>
</dbReference>
<keyword evidence="12" id="KW-0675">Receptor</keyword>
<evidence type="ECO:0000256" key="8">
    <source>
        <dbReference type="ARBA" id="ARBA00022777"/>
    </source>
</evidence>
<feature type="transmembrane region" description="Helical" evidence="14">
    <location>
        <begin position="271"/>
        <end position="293"/>
    </location>
</feature>
<accession>A0A371IDX3</accession>
<keyword evidence="3" id="KW-0808">Transferase</keyword>
<evidence type="ECO:0000256" key="14">
    <source>
        <dbReference type="SAM" id="Phobius"/>
    </source>
</evidence>
<dbReference type="InterPro" id="IPR017441">
    <property type="entry name" value="Protein_kinase_ATP_BS"/>
</dbReference>
<evidence type="ECO:0000256" key="2">
    <source>
        <dbReference type="ARBA" id="ARBA00022527"/>
    </source>
</evidence>
<dbReference type="Proteomes" id="UP000257109">
    <property type="component" value="Unassembled WGS sequence"/>
</dbReference>
<dbReference type="PROSITE" id="PS51473">
    <property type="entry name" value="GNK2"/>
    <property type="match status" value="2"/>
</dbReference>
<dbReference type="Gene3D" id="1.10.510.10">
    <property type="entry name" value="Transferase(Phosphotransferase) domain 1"/>
    <property type="match status" value="1"/>
</dbReference>
<evidence type="ECO:0000313" key="18">
    <source>
        <dbReference type="Proteomes" id="UP000257109"/>
    </source>
</evidence>
<dbReference type="OrthoDB" id="688481at2759"/>
<evidence type="ECO:0000256" key="11">
    <source>
        <dbReference type="ARBA" id="ARBA00023136"/>
    </source>
</evidence>
<dbReference type="InterPro" id="IPR011009">
    <property type="entry name" value="Kinase-like_dom_sf"/>
</dbReference>
<dbReference type="InterPro" id="IPR001245">
    <property type="entry name" value="Ser-Thr/Tyr_kinase_cat_dom"/>
</dbReference>
<keyword evidence="2" id="KW-0723">Serine/threonine-protein kinase</keyword>
<dbReference type="InterPro" id="IPR002902">
    <property type="entry name" value="GNK2"/>
</dbReference>
<keyword evidence="9 13" id="KW-0067">ATP-binding</keyword>
<keyword evidence="18" id="KW-1185">Reference proteome</keyword>
<keyword evidence="6" id="KW-0677">Repeat</keyword>
<dbReference type="PANTHER" id="PTHR27002:SF709">
    <property type="entry name" value="CYSTEINE-RICH RECEPTOR-KINASE-LIKE PROTEIN"/>
    <property type="match status" value="1"/>
</dbReference>
<evidence type="ECO:0000256" key="4">
    <source>
        <dbReference type="ARBA" id="ARBA00022692"/>
    </source>
</evidence>
<reference evidence="17" key="1">
    <citation type="submission" date="2018-05" db="EMBL/GenBank/DDBJ databases">
        <title>Draft genome of Mucuna pruriens seed.</title>
        <authorList>
            <person name="Nnadi N.E."/>
            <person name="Vos R."/>
            <person name="Hasami M.H."/>
            <person name="Devisetty U.K."/>
            <person name="Aguiy J.C."/>
        </authorList>
    </citation>
    <scope>NUCLEOTIDE SEQUENCE [LARGE SCALE GENOMIC DNA]</scope>
    <source>
        <strain evidence="17">JCA_2017</strain>
    </source>
</reference>
<keyword evidence="5 15" id="KW-0732">Signal</keyword>
<feature type="chain" id="PRO_5016645969" evidence="15">
    <location>
        <begin position="27"/>
        <end position="534"/>
    </location>
</feature>
<dbReference type="SMART" id="SM00219">
    <property type="entry name" value="TyrKc"/>
    <property type="match status" value="1"/>
</dbReference>
<evidence type="ECO:0000259" key="16">
    <source>
        <dbReference type="PROSITE" id="PS51473"/>
    </source>
</evidence>
<dbReference type="PANTHER" id="PTHR27002">
    <property type="entry name" value="RECEPTOR-LIKE SERINE/THREONINE-PROTEIN KINASE SD1-8"/>
    <property type="match status" value="1"/>
</dbReference>
<evidence type="ECO:0000256" key="10">
    <source>
        <dbReference type="ARBA" id="ARBA00022989"/>
    </source>
</evidence>
<dbReference type="CDD" id="cd23509">
    <property type="entry name" value="Gnk2-like"/>
    <property type="match status" value="2"/>
</dbReference>